<proteinExistence type="inferred from homology"/>
<dbReference type="Pfam" id="PF04316">
    <property type="entry name" value="FlgM"/>
    <property type="match status" value="1"/>
</dbReference>
<evidence type="ECO:0000313" key="9">
    <source>
        <dbReference type="Proteomes" id="UP000070456"/>
    </source>
</evidence>
<evidence type="ECO:0000256" key="6">
    <source>
        <dbReference type="ARBA" id="ARBA00023163"/>
    </source>
</evidence>
<keyword evidence="3" id="KW-0678">Repressor</keyword>
<dbReference type="NCBIfam" id="TIGR03824">
    <property type="entry name" value="FlgM_jcvi"/>
    <property type="match status" value="1"/>
</dbReference>
<gene>
    <name evidence="8" type="ORF">AN619_12900</name>
</gene>
<dbReference type="Proteomes" id="UP000070456">
    <property type="component" value="Unassembled WGS sequence"/>
</dbReference>
<dbReference type="SUPFAM" id="SSF101498">
    <property type="entry name" value="Anti-sigma factor FlgM"/>
    <property type="match status" value="1"/>
</dbReference>
<dbReference type="InterPro" id="IPR035890">
    <property type="entry name" value="Anti-sigma-28_factor_FlgM_sf"/>
</dbReference>
<organism evidence="8 9">
    <name type="scientific">Thermotalea metallivorans</name>
    <dbReference type="NCBI Taxonomy" id="520762"/>
    <lineage>
        <taxon>Bacteria</taxon>
        <taxon>Bacillati</taxon>
        <taxon>Bacillota</taxon>
        <taxon>Clostridia</taxon>
        <taxon>Peptostreptococcales</taxon>
        <taxon>Thermotaleaceae</taxon>
        <taxon>Thermotalea</taxon>
    </lineage>
</organism>
<reference evidence="8 9" key="1">
    <citation type="submission" date="2015-12" db="EMBL/GenBank/DDBJ databases">
        <title>Draft genome sequence of the thermoanaerobe Thermotalea metallivorans, an isolate from the runoff channel of the Great Artesian Basin, Australia.</title>
        <authorList>
            <person name="Patel B.K."/>
        </authorList>
    </citation>
    <scope>NUCLEOTIDE SEQUENCE [LARGE SCALE GENOMIC DNA]</scope>
    <source>
        <strain evidence="8 9">B2-1</strain>
    </source>
</reference>
<dbReference type="InterPro" id="IPR031316">
    <property type="entry name" value="FlgM_C"/>
</dbReference>
<sequence>MYFFMKITNNPNVQKILGAYQKKSEGVGKASKFKQEKDKVEISEQARALQVALNAYKKLPDIRKDKVNEISKQIKSGNYHPSAEEIAECILDRKI</sequence>
<keyword evidence="9" id="KW-1185">Reference proteome</keyword>
<dbReference type="GO" id="GO:0044781">
    <property type="term" value="P:bacterial-type flagellum organization"/>
    <property type="evidence" value="ECO:0007669"/>
    <property type="project" value="UniProtKB-KW"/>
</dbReference>
<dbReference type="InterPro" id="IPR007412">
    <property type="entry name" value="FlgM"/>
</dbReference>
<keyword evidence="4" id="KW-1005">Bacterial flagellum biogenesis</keyword>
<evidence type="ECO:0000259" key="7">
    <source>
        <dbReference type="Pfam" id="PF04316"/>
    </source>
</evidence>
<evidence type="ECO:0000313" key="8">
    <source>
        <dbReference type="EMBL" id="KXG76332.1"/>
    </source>
</evidence>
<dbReference type="AlphaFoldDB" id="A0A140L707"/>
<evidence type="ECO:0000256" key="2">
    <source>
        <dbReference type="ARBA" id="ARBA00017823"/>
    </source>
</evidence>
<dbReference type="EMBL" id="LOEE01000028">
    <property type="protein sequence ID" value="KXG76332.1"/>
    <property type="molecule type" value="Genomic_DNA"/>
</dbReference>
<dbReference type="GO" id="GO:0045892">
    <property type="term" value="P:negative regulation of DNA-templated transcription"/>
    <property type="evidence" value="ECO:0007669"/>
    <property type="project" value="InterPro"/>
</dbReference>
<evidence type="ECO:0000256" key="4">
    <source>
        <dbReference type="ARBA" id="ARBA00022795"/>
    </source>
</evidence>
<comment type="caution">
    <text evidence="8">The sequence shown here is derived from an EMBL/GenBank/DDBJ whole genome shotgun (WGS) entry which is preliminary data.</text>
</comment>
<comment type="similarity">
    <text evidence="1">Belongs to the FlgM family.</text>
</comment>
<keyword evidence="5" id="KW-0805">Transcription regulation</keyword>
<name>A0A140L707_9FIRM</name>
<accession>A0A140L707</accession>
<dbReference type="STRING" id="520762.AN619_12900"/>
<protein>
    <recommendedName>
        <fullName evidence="2">Negative regulator of flagellin synthesis</fullName>
    </recommendedName>
</protein>
<keyword evidence="6" id="KW-0804">Transcription</keyword>
<evidence type="ECO:0000256" key="1">
    <source>
        <dbReference type="ARBA" id="ARBA00005322"/>
    </source>
</evidence>
<evidence type="ECO:0000256" key="3">
    <source>
        <dbReference type="ARBA" id="ARBA00022491"/>
    </source>
</evidence>
<evidence type="ECO:0000256" key="5">
    <source>
        <dbReference type="ARBA" id="ARBA00023015"/>
    </source>
</evidence>
<feature type="domain" description="Anti-sigma-28 factor FlgM C-terminal" evidence="7">
    <location>
        <begin position="38"/>
        <end position="92"/>
    </location>
</feature>